<feature type="compositionally biased region" description="Polar residues" evidence="4">
    <location>
        <begin position="20"/>
        <end position="29"/>
    </location>
</feature>
<dbReference type="Gene3D" id="3.40.50.1980">
    <property type="entry name" value="Nitrogenase molybdenum iron protein domain"/>
    <property type="match status" value="1"/>
</dbReference>
<name>K1UGW3_9ZZZZ</name>
<keyword evidence="2" id="KW-0813">Transport</keyword>
<organism evidence="5">
    <name type="scientific">human gut metagenome</name>
    <dbReference type="NCBI Taxonomy" id="408170"/>
    <lineage>
        <taxon>unclassified sequences</taxon>
        <taxon>metagenomes</taxon>
        <taxon>organismal metagenomes</taxon>
    </lineage>
</organism>
<evidence type="ECO:0000313" key="5">
    <source>
        <dbReference type="EMBL" id="EKC81418.1"/>
    </source>
</evidence>
<reference evidence="5" key="1">
    <citation type="journal article" date="2013" name="Environ. Microbiol.">
        <title>Microbiota from the distal guts of lean and obese adolescents exhibit partial functional redundancy besides clear differences in community structure.</title>
        <authorList>
            <person name="Ferrer M."/>
            <person name="Ruiz A."/>
            <person name="Lanza F."/>
            <person name="Haange S.B."/>
            <person name="Oberbach A."/>
            <person name="Till H."/>
            <person name="Bargiela R."/>
            <person name="Campoy C."/>
            <person name="Segura M.T."/>
            <person name="Richter M."/>
            <person name="von Bergen M."/>
            <person name="Seifert J."/>
            <person name="Suarez A."/>
        </authorList>
    </citation>
    <scope>NUCLEOTIDE SEQUENCE</scope>
</reference>
<evidence type="ECO:0000256" key="3">
    <source>
        <dbReference type="ARBA" id="ARBA00022729"/>
    </source>
</evidence>
<feature type="region of interest" description="Disordered" evidence="4">
    <location>
        <begin position="20"/>
        <end position="41"/>
    </location>
</feature>
<evidence type="ECO:0000256" key="4">
    <source>
        <dbReference type="SAM" id="MobiDB-lite"/>
    </source>
</evidence>
<sequence length="124" mass="13694">MRKYLYLIILCVVFAGCKGSQQKGNTAESNGKESVANSDGKPAVTVTIPPYKFFVDKIAGDKVDVNVMVSNGNNPETYEPYAEQMMELSRSALYLKVGSIGFEQTWMKKLQDNAPDMKVIDTSV</sequence>
<dbReference type="InterPro" id="IPR006127">
    <property type="entry name" value="ZnuA-like"/>
</dbReference>
<dbReference type="SUPFAM" id="SSF53807">
    <property type="entry name" value="Helical backbone' metal receptor"/>
    <property type="match status" value="1"/>
</dbReference>
<dbReference type="InterPro" id="IPR050492">
    <property type="entry name" value="Bact_metal-bind_prot9"/>
</dbReference>
<protein>
    <submittedName>
        <fullName evidence="5">ABC transporter metal-binding lipoprotein</fullName>
    </submittedName>
</protein>
<comment type="caution">
    <text evidence="5">The sequence shown here is derived from an EMBL/GenBank/DDBJ whole genome shotgun (WGS) entry which is preliminary data.</text>
</comment>
<accession>K1UGW3</accession>
<dbReference type="GO" id="GO:0046872">
    <property type="term" value="F:metal ion binding"/>
    <property type="evidence" value="ECO:0007669"/>
    <property type="project" value="InterPro"/>
</dbReference>
<dbReference type="PANTHER" id="PTHR42953">
    <property type="entry name" value="HIGH-AFFINITY ZINC UPTAKE SYSTEM PROTEIN ZNUA-RELATED"/>
    <property type="match status" value="1"/>
</dbReference>
<feature type="non-terminal residue" evidence="5">
    <location>
        <position position="124"/>
    </location>
</feature>
<dbReference type="PANTHER" id="PTHR42953:SF3">
    <property type="entry name" value="HIGH-AFFINITY ZINC UPTAKE SYSTEM PROTEIN ZNUA"/>
    <property type="match status" value="1"/>
</dbReference>
<gene>
    <name evidence="5" type="ORF">LEA_00362</name>
</gene>
<dbReference type="PROSITE" id="PS51257">
    <property type="entry name" value="PROKAR_LIPOPROTEIN"/>
    <property type="match status" value="1"/>
</dbReference>
<dbReference type="GO" id="GO:0030001">
    <property type="term" value="P:metal ion transport"/>
    <property type="evidence" value="ECO:0007669"/>
    <property type="project" value="InterPro"/>
</dbReference>
<dbReference type="EMBL" id="AJWY01000258">
    <property type="protein sequence ID" value="EKC81418.1"/>
    <property type="molecule type" value="Genomic_DNA"/>
</dbReference>
<comment type="similarity">
    <text evidence="1">Belongs to the bacterial solute-binding protein 9 family.</text>
</comment>
<evidence type="ECO:0000256" key="2">
    <source>
        <dbReference type="ARBA" id="ARBA00022448"/>
    </source>
</evidence>
<dbReference type="AlphaFoldDB" id="K1UGW3"/>
<keyword evidence="3" id="KW-0732">Signal</keyword>
<proteinExistence type="inferred from homology"/>
<dbReference type="Pfam" id="PF01297">
    <property type="entry name" value="ZnuA"/>
    <property type="match status" value="1"/>
</dbReference>
<keyword evidence="5" id="KW-0449">Lipoprotein</keyword>
<evidence type="ECO:0000256" key="1">
    <source>
        <dbReference type="ARBA" id="ARBA00011028"/>
    </source>
</evidence>